<evidence type="ECO:0000256" key="1">
    <source>
        <dbReference type="ARBA" id="ARBA00023015"/>
    </source>
</evidence>
<dbReference type="GO" id="GO:0003677">
    <property type="term" value="F:DNA binding"/>
    <property type="evidence" value="ECO:0007669"/>
    <property type="project" value="UniProtKB-KW"/>
</dbReference>
<dbReference type="SUPFAM" id="SSF46785">
    <property type="entry name" value="Winged helix' DNA-binding domain"/>
    <property type="match status" value="1"/>
</dbReference>
<name>A0A081RE30_SPHCR</name>
<proteinExistence type="predicted"/>
<reference evidence="5 6" key="1">
    <citation type="submission" date="2014-02" db="EMBL/GenBank/DDBJ databases">
        <title>Whole genome sequence of Sphingobium chlorophenolicum NBRC 16172.</title>
        <authorList>
            <person name="Gan H.M."/>
            <person name="Gan H.Y."/>
            <person name="Chew T.H."/>
            <person name="Savka M.A."/>
        </authorList>
    </citation>
    <scope>NUCLEOTIDE SEQUENCE [LARGE SCALE GENOMIC DNA]</scope>
    <source>
        <strain evidence="5 6">NBRC 16172</strain>
    </source>
</reference>
<evidence type="ECO:0000313" key="5">
    <source>
        <dbReference type="EMBL" id="KEQ53453.1"/>
    </source>
</evidence>
<dbReference type="CDD" id="cd00038">
    <property type="entry name" value="CAP_ED"/>
    <property type="match status" value="1"/>
</dbReference>
<dbReference type="PROSITE" id="PS51063">
    <property type="entry name" value="HTH_CRP_2"/>
    <property type="match status" value="1"/>
</dbReference>
<feature type="domain" description="HTH crp-type" evidence="4">
    <location>
        <begin position="157"/>
        <end position="231"/>
    </location>
</feature>
<dbReference type="GO" id="GO:0006355">
    <property type="term" value="P:regulation of DNA-templated transcription"/>
    <property type="evidence" value="ECO:0007669"/>
    <property type="project" value="InterPro"/>
</dbReference>
<evidence type="ECO:0000259" key="4">
    <source>
        <dbReference type="PROSITE" id="PS51063"/>
    </source>
</evidence>
<accession>A0A081RE30</accession>
<dbReference type="AlphaFoldDB" id="A0A081RE30"/>
<dbReference type="SUPFAM" id="SSF51206">
    <property type="entry name" value="cAMP-binding domain-like"/>
    <property type="match status" value="1"/>
</dbReference>
<dbReference type="InterPro" id="IPR000595">
    <property type="entry name" value="cNMP-bd_dom"/>
</dbReference>
<dbReference type="InterPro" id="IPR036388">
    <property type="entry name" value="WH-like_DNA-bd_sf"/>
</dbReference>
<keyword evidence="2" id="KW-0238">DNA-binding</keyword>
<dbReference type="SMART" id="SM00419">
    <property type="entry name" value="HTH_CRP"/>
    <property type="match status" value="1"/>
</dbReference>
<comment type="caution">
    <text evidence="5">The sequence shown here is derived from an EMBL/GenBank/DDBJ whole genome shotgun (WGS) entry which is preliminary data.</text>
</comment>
<organism evidence="5 6">
    <name type="scientific">Sphingobium chlorophenolicum</name>
    <dbReference type="NCBI Taxonomy" id="46429"/>
    <lineage>
        <taxon>Bacteria</taxon>
        <taxon>Pseudomonadati</taxon>
        <taxon>Pseudomonadota</taxon>
        <taxon>Alphaproteobacteria</taxon>
        <taxon>Sphingomonadales</taxon>
        <taxon>Sphingomonadaceae</taxon>
        <taxon>Sphingobium</taxon>
    </lineage>
</organism>
<keyword evidence="1" id="KW-0805">Transcription regulation</keyword>
<dbReference type="Pfam" id="PF00027">
    <property type="entry name" value="cNMP_binding"/>
    <property type="match status" value="1"/>
</dbReference>
<gene>
    <name evidence="5" type="ORF">BV95_02317</name>
</gene>
<keyword evidence="3" id="KW-0804">Transcription</keyword>
<dbReference type="Gene3D" id="2.60.120.10">
    <property type="entry name" value="Jelly Rolls"/>
    <property type="match status" value="1"/>
</dbReference>
<dbReference type="InterPro" id="IPR036390">
    <property type="entry name" value="WH_DNA-bd_sf"/>
</dbReference>
<dbReference type="InterPro" id="IPR012318">
    <property type="entry name" value="HTH_CRP"/>
</dbReference>
<dbReference type="OrthoDB" id="6155297at2"/>
<evidence type="ECO:0000256" key="3">
    <source>
        <dbReference type="ARBA" id="ARBA00023163"/>
    </source>
</evidence>
<dbReference type="eggNOG" id="COG0664">
    <property type="taxonomic scope" value="Bacteria"/>
</dbReference>
<protein>
    <submittedName>
        <fullName evidence="5">Crp/Fnr family transcription regulator</fullName>
    </submittedName>
</protein>
<dbReference type="PATRIC" id="fig|46429.4.peg.2294"/>
<dbReference type="Gene3D" id="1.10.10.10">
    <property type="entry name" value="Winged helix-like DNA-binding domain superfamily/Winged helix DNA-binding domain"/>
    <property type="match status" value="1"/>
</dbReference>
<dbReference type="InterPro" id="IPR014710">
    <property type="entry name" value="RmlC-like_jellyroll"/>
</dbReference>
<dbReference type="InterPro" id="IPR018490">
    <property type="entry name" value="cNMP-bd_dom_sf"/>
</dbReference>
<evidence type="ECO:0000313" key="6">
    <source>
        <dbReference type="Proteomes" id="UP000028411"/>
    </source>
</evidence>
<dbReference type="Pfam" id="PF13545">
    <property type="entry name" value="HTH_Crp_2"/>
    <property type="match status" value="1"/>
</dbReference>
<dbReference type="EMBL" id="JFHR01000023">
    <property type="protein sequence ID" value="KEQ53453.1"/>
    <property type="molecule type" value="Genomic_DNA"/>
</dbReference>
<evidence type="ECO:0000256" key="2">
    <source>
        <dbReference type="ARBA" id="ARBA00023125"/>
    </source>
</evidence>
<sequence length="252" mass="28402">MSSLDMPAIAMNDSIIAVKLSAHWPLDRQNREAINRLVGRSAIPRRTGTDLFAQGDRLTSIFFLLEGWGARYKMLADGRRQIVSLLLPGDLCDPFCFLLHRADHGVAALTPIKVAEVGRGQFEEVALERPEITKAMWINALITASIQREWCVNLGRRTALERLSHLFCELYHRLCKVGMVTDAGFHFPVTQLELADATGLTMVHTNRILQEMRRKGLIELQRRHLIVPDLAALERICAFDPSYLHPAAQEAL</sequence>
<dbReference type="Proteomes" id="UP000028411">
    <property type="component" value="Unassembled WGS sequence"/>
</dbReference>